<feature type="domain" description="ABC transporter" evidence="3">
    <location>
        <begin position="5"/>
        <end position="227"/>
    </location>
</feature>
<dbReference type="PANTHER" id="PTHR43158:SF2">
    <property type="entry name" value="SKFA PEPTIDE EXPORT ATP-BINDING PROTEIN SKFE"/>
    <property type="match status" value="1"/>
</dbReference>
<dbReference type="PROSITE" id="PS50893">
    <property type="entry name" value="ABC_TRANSPORTER_2"/>
    <property type="match status" value="1"/>
</dbReference>
<evidence type="ECO:0000313" key="5">
    <source>
        <dbReference type="Proteomes" id="UP001056429"/>
    </source>
</evidence>
<organism evidence="4 5">
    <name type="scientific">Oceanirhabdus seepicola</name>
    <dbReference type="NCBI Taxonomy" id="2828781"/>
    <lineage>
        <taxon>Bacteria</taxon>
        <taxon>Bacillati</taxon>
        <taxon>Bacillota</taxon>
        <taxon>Clostridia</taxon>
        <taxon>Eubacteriales</taxon>
        <taxon>Clostridiaceae</taxon>
        <taxon>Oceanirhabdus</taxon>
    </lineage>
</organism>
<gene>
    <name evidence="4" type="ORF">KDK92_02610</name>
</gene>
<dbReference type="GO" id="GO:0005524">
    <property type="term" value="F:ATP binding"/>
    <property type="evidence" value="ECO:0007669"/>
    <property type="project" value="UniProtKB-KW"/>
</dbReference>
<reference evidence="4" key="1">
    <citation type="journal article" date="2021" name="mSystems">
        <title>Bacteria and Archaea Synergistically Convert Glycine Betaine to Biogenic Methane in the Formosa Cold Seep of the South China Sea.</title>
        <authorList>
            <person name="Li L."/>
            <person name="Zhang W."/>
            <person name="Zhang S."/>
            <person name="Song L."/>
            <person name="Sun Q."/>
            <person name="Zhang H."/>
            <person name="Xiang H."/>
            <person name="Dong X."/>
        </authorList>
    </citation>
    <scope>NUCLEOTIDE SEQUENCE</scope>
    <source>
        <strain evidence="4">ZWT</strain>
    </source>
</reference>
<accession>A0A9J6NZN6</accession>
<dbReference type="Gene3D" id="3.40.50.300">
    <property type="entry name" value="P-loop containing nucleotide triphosphate hydrolases"/>
    <property type="match status" value="1"/>
</dbReference>
<dbReference type="SUPFAM" id="SSF52540">
    <property type="entry name" value="P-loop containing nucleoside triphosphate hydrolases"/>
    <property type="match status" value="1"/>
</dbReference>
<name>A0A9J6NZN6_9CLOT</name>
<dbReference type="EMBL" id="JAGSOJ010000001">
    <property type="protein sequence ID" value="MCM1988616.1"/>
    <property type="molecule type" value="Genomic_DNA"/>
</dbReference>
<comment type="caution">
    <text evidence="4">The sequence shown here is derived from an EMBL/GenBank/DDBJ whole genome shotgun (WGS) entry which is preliminary data.</text>
</comment>
<keyword evidence="5" id="KW-1185">Reference proteome</keyword>
<sequence>MNSVIKLENLNKSFGSLQVLKNINIEFEKNKTYGLLGRNGAGKTTLLKLLAEHMNPTSGRISRNIVSDDSITTGVFYCSSIDSQMHMYKVDKLLKISSTLHDKWNWELCNNLIKLFNIPRDKFIKKLPSGLQNALNIVIAFSCDCPVLLFDEVHVNLDAVNRHNFYELLRNEYLIENKTIIFSTHFIDEASILFDSILLIKQHEIAHHIPMDDYQDNAFIVSGNSNSIHPVIREKSILNIKTLGSQGEYAVFDSMTHKDLEKINTLGGKVSMLPLQDWFIYIHKHNIDI</sequence>
<evidence type="ECO:0000256" key="1">
    <source>
        <dbReference type="ARBA" id="ARBA00022741"/>
    </source>
</evidence>
<dbReference type="AlphaFoldDB" id="A0A9J6NZN6"/>
<dbReference type="RefSeq" id="WP_250857488.1">
    <property type="nucleotide sequence ID" value="NZ_JAGSOJ010000001.1"/>
</dbReference>
<evidence type="ECO:0000313" key="4">
    <source>
        <dbReference type="EMBL" id="MCM1988616.1"/>
    </source>
</evidence>
<evidence type="ECO:0000256" key="2">
    <source>
        <dbReference type="ARBA" id="ARBA00022840"/>
    </source>
</evidence>
<evidence type="ECO:0000259" key="3">
    <source>
        <dbReference type="PROSITE" id="PS50893"/>
    </source>
</evidence>
<dbReference type="Pfam" id="PF00005">
    <property type="entry name" value="ABC_tran"/>
    <property type="match status" value="1"/>
</dbReference>
<dbReference type="PANTHER" id="PTHR43158">
    <property type="entry name" value="SKFA PEPTIDE EXPORT ATP-BINDING PROTEIN SKFE"/>
    <property type="match status" value="1"/>
</dbReference>
<protein>
    <submittedName>
        <fullName evidence="4">ABC transporter ATP-binding protein</fullName>
    </submittedName>
</protein>
<dbReference type="SMART" id="SM00382">
    <property type="entry name" value="AAA"/>
    <property type="match status" value="1"/>
</dbReference>
<keyword evidence="2 4" id="KW-0067">ATP-binding</keyword>
<dbReference type="GO" id="GO:0016887">
    <property type="term" value="F:ATP hydrolysis activity"/>
    <property type="evidence" value="ECO:0007669"/>
    <property type="project" value="InterPro"/>
</dbReference>
<dbReference type="InterPro" id="IPR003593">
    <property type="entry name" value="AAA+_ATPase"/>
</dbReference>
<keyword evidence="1" id="KW-0547">Nucleotide-binding</keyword>
<dbReference type="InterPro" id="IPR003439">
    <property type="entry name" value="ABC_transporter-like_ATP-bd"/>
</dbReference>
<dbReference type="InterPro" id="IPR027417">
    <property type="entry name" value="P-loop_NTPase"/>
</dbReference>
<dbReference type="Proteomes" id="UP001056429">
    <property type="component" value="Unassembled WGS sequence"/>
</dbReference>
<reference evidence="4" key="2">
    <citation type="submission" date="2021-04" db="EMBL/GenBank/DDBJ databases">
        <authorList>
            <person name="Dong X."/>
        </authorList>
    </citation>
    <scope>NUCLEOTIDE SEQUENCE</scope>
    <source>
        <strain evidence="4">ZWT</strain>
    </source>
</reference>
<proteinExistence type="predicted"/>